<evidence type="ECO:0000313" key="1">
    <source>
        <dbReference type="EMBL" id="CAB4198219.1"/>
    </source>
</evidence>
<gene>
    <name evidence="1" type="ORF">UFOVP1311_61</name>
</gene>
<proteinExistence type="predicted"/>
<organism evidence="1">
    <name type="scientific">uncultured Caudovirales phage</name>
    <dbReference type="NCBI Taxonomy" id="2100421"/>
    <lineage>
        <taxon>Viruses</taxon>
        <taxon>Duplodnaviria</taxon>
        <taxon>Heunggongvirae</taxon>
        <taxon>Uroviricota</taxon>
        <taxon>Caudoviricetes</taxon>
        <taxon>Peduoviridae</taxon>
        <taxon>Maltschvirus</taxon>
        <taxon>Maltschvirus maltsch</taxon>
    </lineage>
</organism>
<reference evidence="1" key="1">
    <citation type="submission" date="2020-05" db="EMBL/GenBank/DDBJ databases">
        <authorList>
            <person name="Chiriac C."/>
            <person name="Salcher M."/>
            <person name="Ghai R."/>
            <person name="Kavagutti S V."/>
        </authorList>
    </citation>
    <scope>NUCLEOTIDE SEQUENCE</scope>
</reference>
<name>A0A6J5RMK4_9CAUD</name>
<sequence length="151" mass="17519">MYKEQVTPKKLGGVERLVFDAKDIAEVERLAAYLTVDQIAAYFCIGQNTFYEIMRRQPEVGVSYQKGRVEKTTIFAQHLQDKALGITDKGDTTALIFYLKTRARWSEAIPETKLENEISETPEEREARLEDAKLFTIWKRERLKQLTEGKK</sequence>
<protein>
    <submittedName>
        <fullName evidence="1">Uncharacterized protein</fullName>
    </submittedName>
</protein>
<dbReference type="EMBL" id="LR797257">
    <property type="protein sequence ID" value="CAB4198219.1"/>
    <property type="molecule type" value="Genomic_DNA"/>
</dbReference>
<accession>A0A6J5RMK4</accession>